<dbReference type="EMBL" id="FMPI01000003">
    <property type="protein sequence ID" value="SCS50001.1"/>
    <property type="molecule type" value="Genomic_DNA"/>
</dbReference>
<dbReference type="GO" id="GO:0032259">
    <property type="term" value="P:methylation"/>
    <property type="evidence" value="ECO:0007669"/>
    <property type="project" value="UniProtKB-KW"/>
</dbReference>
<dbReference type="GO" id="GO:0008168">
    <property type="term" value="F:methyltransferase activity"/>
    <property type="evidence" value="ECO:0007669"/>
    <property type="project" value="UniProtKB-KW"/>
</dbReference>
<dbReference type="Gene3D" id="3.30.750.80">
    <property type="entry name" value="RNA methyltransferase domain (HRMD) like"/>
    <property type="match status" value="1"/>
</dbReference>
<dbReference type="GO" id="GO:0003723">
    <property type="term" value="F:RNA binding"/>
    <property type="evidence" value="ECO:0007669"/>
    <property type="project" value="InterPro"/>
</dbReference>
<dbReference type="InterPro" id="IPR029063">
    <property type="entry name" value="SAM-dependent_MTases_sf"/>
</dbReference>
<evidence type="ECO:0000259" key="5">
    <source>
        <dbReference type="Pfam" id="PF17785"/>
    </source>
</evidence>
<dbReference type="Proteomes" id="UP000095412">
    <property type="component" value="Unassembled WGS sequence"/>
</dbReference>
<dbReference type="Proteomes" id="UP000095768">
    <property type="component" value="Unassembled WGS sequence"/>
</dbReference>
<dbReference type="OrthoDB" id="9805492at2"/>
<dbReference type="PANTHER" id="PTHR43042">
    <property type="entry name" value="SAM-DEPENDENT METHYLTRANSFERASE"/>
    <property type="match status" value="1"/>
</dbReference>
<dbReference type="Gene3D" id="3.40.50.150">
    <property type="entry name" value="Vaccinia Virus protein VP39"/>
    <property type="match status" value="1"/>
</dbReference>
<dbReference type="EMBL" id="FMPG01000004">
    <property type="protein sequence ID" value="SCS93295.1"/>
    <property type="molecule type" value="Genomic_DNA"/>
</dbReference>
<feature type="domain" description="RlmI-like PUA" evidence="5">
    <location>
        <begin position="5"/>
        <end position="65"/>
    </location>
</feature>
<dbReference type="AlphaFoldDB" id="A0A1D4M4C1"/>
<keyword evidence="3" id="KW-0949">S-adenosyl-L-methionine</keyword>
<reference evidence="6 8" key="2">
    <citation type="submission" date="2016-09" db="EMBL/GenBank/DDBJ databases">
        <authorList>
            <consortium name="Pathogen Informatics"/>
            <person name="Sun Q."/>
            <person name="Inoue M."/>
        </authorList>
    </citation>
    <scope>NUCLEOTIDE SEQUENCE [LARGE SCALE GENOMIC DNA]</scope>
    <source>
        <strain evidence="6 8">82C</strain>
    </source>
</reference>
<accession>A0A1D4M4C1</accession>
<dbReference type="Pfam" id="PF10672">
    <property type="entry name" value="Methyltrans_SAM"/>
    <property type="match status" value="1"/>
</dbReference>
<feature type="domain" description="S-adenosylmethionine-dependent methyltransferase" evidence="4">
    <location>
        <begin position="166"/>
        <end position="354"/>
    </location>
</feature>
<keyword evidence="8" id="KW-1185">Reference proteome</keyword>
<dbReference type="Pfam" id="PF17785">
    <property type="entry name" value="PUA_3"/>
    <property type="match status" value="1"/>
</dbReference>
<evidence type="ECO:0000313" key="6">
    <source>
        <dbReference type="EMBL" id="SCS50001.1"/>
    </source>
</evidence>
<dbReference type="InterPro" id="IPR041532">
    <property type="entry name" value="RlmI-like_PUA"/>
</dbReference>
<keyword evidence="1 7" id="KW-0489">Methyltransferase</keyword>
<dbReference type="SUPFAM" id="SSF53335">
    <property type="entry name" value="S-adenosyl-L-methionine-dependent methyltransferases"/>
    <property type="match status" value="1"/>
</dbReference>
<dbReference type="Gene3D" id="2.30.130.10">
    <property type="entry name" value="PUA domain"/>
    <property type="match status" value="1"/>
</dbReference>
<dbReference type="InterPro" id="IPR019614">
    <property type="entry name" value="SAM-dep_methyl-trfase"/>
</dbReference>
<dbReference type="SUPFAM" id="SSF88697">
    <property type="entry name" value="PUA domain-like"/>
    <property type="match status" value="1"/>
</dbReference>
<evidence type="ECO:0000256" key="3">
    <source>
        <dbReference type="ARBA" id="ARBA00022691"/>
    </source>
</evidence>
<dbReference type="CDD" id="cd11572">
    <property type="entry name" value="RlmI_M_like"/>
    <property type="match status" value="1"/>
</dbReference>
<dbReference type="RefSeq" id="WP_069994835.1">
    <property type="nucleotide sequence ID" value="NZ_FMPG01000004.1"/>
</dbReference>
<evidence type="ECO:0000256" key="1">
    <source>
        <dbReference type="ARBA" id="ARBA00022603"/>
    </source>
</evidence>
<dbReference type="InterPro" id="IPR036974">
    <property type="entry name" value="PUA_sf"/>
</dbReference>
<evidence type="ECO:0000313" key="8">
    <source>
        <dbReference type="Proteomes" id="UP000095412"/>
    </source>
</evidence>
<name>A0A1D4M4C1_9STAP</name>
<keyword evidence="2 7" id="KW-0808">Transferase</keyword>
<evidence type="ECO:0000256" key="2">
    <source>
        <dbReference type="ARBA" id="ARBA00022679"/>
    </source>
</evidence>
<evidence type="ECO:0000259" key="4">
    <source>
        <dbReference type="Pfam" id="PF10672"/>
    </source>
</evidence>
<evidence type="ECO:0000313" key="9">
    <source>
        <dbReference type="Proteomes" id="UP000095768"/>
    </source>
</evidence>
<reference evidence="7 9" key="1">
    <citation type="submission" date="2016-09" db="EMBL/GenBank/DDBJ databases">
        <authorList>
            <consortium name="Pathogen Informatics"/>
        </authorList>
    </citation>
    <scope>NUCLEOTIDE SEQUENCE [LARGE SCALE GENOMIC DNA]</scope>
    <source>
        <strain evidence="7 9">82B</strain>
    </source>
</reference>
<organism evidence="7 9">
    <name type="scientific">Staphylococcus caeli</name>
    <dbReference type="NCBI Taxonomy" id="2201815"/>
    <lineage>
        <taxon>Bacteria</taxon>
        <taxon>Bacillati</taxon>
        <taxon>Bacillota</taxon>
        <taxon>Bacilli</taxon>
        <taxon>Bacillales</taxon>
        <taxon>Staphylococcaceae</taxon>
        <taxon>Staphylococcus</taxon>
    </lineage>
</organism>
<gene>
    <name evidence="7" type="primary">rlmI</name>
    <name evidence="7" type="ORF">SAMEA2297795_01419</name>
    <name evidence="6" type="ORF">SAMEA2297796_00600</name>
</gene>
<protein>
    <submittedName>
        <fullName evidence="7">Methyltransferase</fullName>
        <ecNumber evidence="7">2.1.1.191</ecNumber>
    </submittedName>
</protein>
<dbReference type="PANTHER" id="PTHR43042:SF3">
    <property type="entry name" value="RIBOSOMAL RNA LARGE SUBUNIT METHYLTRANSFERASE YWBD-RELATED"/>
    <property type="match status" value="1"/>
</dbReference>
<evidence type="ECO:0000313" key="7">
    <source>
        <dbReference type="EMBL" id="SCS93295.1"/>
    </source>
</evidence>
<dbReference type="EC" id="2.1.1.191" evidence="7"/>
<sequence length="389" mass="44884">MKIATLNKGKETKYLNEYPLIDEEDLYSHDHLKEGDLFNLVNDSEQYIATAYVGKQHKGVGWVLSYDKDEVINTQFFEKLFEKAKEERQYFYNIDGTNAFRVFNGEGDGVGGLTIDNYDGHFLIQWYSKGIYKFRYNVLSALKQVFNYTSVFEKMRFKDAEIKGGFVDGEAPEFPIVIEENFTFYNVDLNDGPMTGIFLDQKEVRKKLKERYAENKEILNVFSYTGAFSVVAAEPATMTTSVDLANRSRALTEENFGLNGIDPKSQYIYVMDTFDYFNYARRHDLFYDTIVIDPPSFARNKKKTFTVQKDYDKLIKGALEILGPNGTLLLCTNNSSFSLKAFKNVINNTLQEANVEYEIQDVMGLPKDFKTHAHYKPSKYLKAIFVNIQ</sequence>
<proteinExistence type="predicted"/>
<dbReference type="InterPro" id="IPR015947">
    <property type="entry name" value="PUA-like_sf"/>
</dbReference>